<accession>A0ABS5C339</accession>
<dbReference type="SUPFAM" id="SSF48239">
    <property type="entry name" value="Terpenoid cyclases/Protein prenyltransferases"/>
    <property type="match status" value="1"/>
</dbReference>
<comment type="caution">
    <text evidence="1">The sequence shown here is derived from an EMBL/GenBank/DDBJ whole genome shotgun (WGS) entry which is preliminary data.</text>
</comment>
<evidence type="ECO:0000313" key="2">
    <source>
        <dbReference type="Proteomes" id="UP000676565"/>
    </source>
</evidence>
<sequence>MTALVTSLAMAIAAPVPLDKKADAEFETKVAPARAKAIKFLKDSQQPDGSWDGVVIKSLVDMDGGTTSLAVLGLLEAGASTKDPAVVKAIDYLLALKPNKTYVVSLRTQVLARADAKKYAKEIQAGADWLLEKAIIRQGKLVGWSYPGNEIADNSNTHFAVMGMHAAAQAGAKVDAGIWRKIRDLYADTQHRDGGWVYHNAGGDGPSHSMTVAALLSLAVAVKYDKQAKEPDAAFEKGMAALLGDKLGKFGDGKSAACSWMTTAELGRALGATEFKSGKLTKAWYREGTEKLLKEQQPDGSWKPSELGIDKSYPVISTACGLYLIGRPVK</sequence>
<dbReference type="CDD" id="cd00688">
    <property type="entry name" value="ISOPREN_C2_like"/>
    <property type="match status" value="1"/>
</dbReference>
<gene>
    <name evidence="1" type="ORF">J8F10_34010</name>
</gene>
<dbReference type="Proteomes" id="UP000676565">
    <property type="component" value="Unassembled WGS sequence"/>
</dbReference>
<dbReference type="InterPro" id="IPR008930">
    <property type="entry name" value="Terpenoid_cyclase/PrenylTrfase"/>
</dbReference>
<reference evidence="1 2" key="1">
    <citation type="submission" date="2021-04" db="EMBL/GenBank/DDBJ databases">
        <authorList>
            <person name="Ivanova A."/>
        </authorList>
    </citation>
    <scope>NUCLEOTIDE SEQUENCE [LARGE SCALE GENOMIC DNA]</scope>
    <source>
        <strain evidence="1 2">G18</strain>
    </source>
</reference>
<dbReference type="RefSeq" id="WP_210661454.1">
    <property type="nucleotide sequence ID" value="NZ_JAGKQQ010000001.1"/>
</dbReference>
<dbReference type="Gene3D" id="1.50.10.20">
    <property type="match status" value="2"/>
</dbReference>
<name>A0ABS5C339_9BACT</name>
<dbReference type="EMBL" id="JAGKQQ010000001">
    <property type="protein sequence ID" value="MBP3960270.1"/>
    <property type="molecule type" value="Genomic_DNA"/>
</dbReference>
<keyword evidence="2" id="KW-1185">Reference proteome</keyword>
<evidence type="ECO:0000313" key="1">
    <source>
        <dbReference type="EMBL" id="MBP3960270.1"/>
    </source>
</evidence>
<protein>
    <submittedName>
        <fullName evidence="1">Terpene cyclase/mutase family protein</fullName>
    </submittedName>
</protein>
<proteinExistence type="predicted"/>
<organism evidence="1 2">
    <name type="scientific">Gemmata palustris</name>
    <dbReference type="NCBI Taxonomy" id="2822762"/>
    <lineage>
        <taxon>Bacteria</taxon>
        <taxon>Pseudomonadati</taxon>
        <taxon>Planctomycetota</taxon>
        <taxon>Planctomycetia</taxon>
        <taxon>Gemmatales</taxon>
        <taxon>Gemmataceae</taxon>
        <taxon>Gemmata</taxon>
    </lineage>
</organism>